<dbReference type="RefSeq" id="WP_353422872.1">
    <property type="nucleotide sequence ID" value="NZ_CP117826.1"/>
</dbReference>
<feature type="transmembrane region" description="Helical" evidence="1">
    <location>
        <begin position="39"/>
        <end position="60"/>
    </location>
</feature>
<evidence type="ECO:0000313" key="2">
    <source>
        <dbReference type="EMBL" id="XCC61365.1"/>
    </source>
</evidence>
<keyword evidence="1" id="KW-0812">Transmembrane</keyword>
<name>A0AAU8A5D3_9FIRM</name>
<dbReference type="AlphaFoldDB" id="A0AAU8A5D3"/>
<gene>
    <name evidence="2" type="ORF">PUP29_07445</name>
</gene>
<sequence length="69" mass="7732">MNEKKWGVALIITSVVLVTAISLLFYSLKAPDMGMEAQWGIRIFAVAACAAQFTVFILFAKAFKRSRKY</sequence>
<organism evidence="2">
    <name type="scientific">Christensenella massiliensis</name>
    <dbReference type="NCBI Taxonomy" id="1805714"/>
    <lineage>
        <taxon>Bacteria</taxon>
        <taxon>Bacillati</taxon>
        <taxon>Bacillota</taxon>
        <taxon>Clostridia</taxon>
        <taxon>Christensenellales</taxon>
        <taxon>Christensenellaceae</taxon>
        <taxon>Christensenella</taxon>
    </lineage>
</organism>
<evidence type="ECO:0000256" key="1">
    <source>
        <dbReference type="SAM" id="Phobius"/>
    </source>
</evidence>
<feature type="transmembrane region" description="Helical" evidence="1">
    <location>
        <begin position="7"/>
        <end position="27"/>
    </location>
</feature>
<keyword evidence="1" id="KW-1133">Transmembrane helix</keyword>
<proteinExistence type="predicted"/>
<accession>A0AAU8A5D3</accession>
<dbReference type="EMBL" id="CP117826">
    <property type="protein sequence ID" value="XCC61365.1"/>
    <property type="molecule type" value="Genomic_DNA"/>
</dbReference>
<keyword evidence="1" id="KW-0472">Membrane</keyword>
<protein>
    <submittedName>
        <fullName evidence="2">Uncharacterized protein</fullName>
    </submittedName>
</protein>
<reference evidence="2" key="1">
    <citation type="submission" date="2023-02" db="EMBL/GenBank/DDBJ databases">
        <title>Gut commensal Christensenella minuta modulates host metabolism via a new class of secondary bile acids.</title>
        <authorList>
            <person name="Liu C."/>
        </authorList>
    </citation>
    <scope>NUCLEOTIDE SEQUENCE</scope>
    <source>
        <strain evidence="2">CA70</strain>
    </source>
</reference>